<dbReference type="Proteomes" id="UP000694501">
    <property type="component" value="Unassembled WGS sequence"/>
</dbReference>
<proteinExistence type="predicted"/>
<protein>
    <submittedName>
        <fullName evidence="1">Uncharacterized protein</fullName>
    </submittedName>
</protein>
<gene>
    <name evidence="1" type="ORF">JGS22_001850</name>
</gene>
<accession>A0A949JD97</accession>
<evidence type="ECO:0000313" key="1">
    <source>
        <dbReference type="EMBL" id="MBU7596415.1"/>
    </source>
</evidence>
<reference evidence="1" key="1">
    <citation type="submission" date="2021-06" db="EMBL/GenBank/DDBJ databases">
        <title>Sequencing of actinobacteria type strains.</title>
        <authorList>
            <person name="Nguyen G.-S."/>
            <person name="Wentzel A."/>
        </authorList>
    </citation>
    <scope>NUCLEOTIDE SEQUENCE</scope>
    <source>
        <strain evidence="1">P38-E01</strain>
    </source>
</reference>
<sequence>MEHRPGVDAGAVRACIVLRQVPDLRGLFALHRLLGLGIAEVRERVGAEEPLVELELFGNDGAAVAESLRTTLDLVEGLDHSVHECAAGERPGPANRIDGQVLRNALASITADVPPDCPVTPRTESDPS</sequence>
<dbReference type="EMBL" id="JAELVF020000001">
    <property type="protein sequence ID" value="MBU7596415.1"/>
    <property type="molecule type" value="Genomic_DNA"/>
</dbReference>
<comment type="caution">
    <text evidence="1">The sequence shown here is derived from an EMBL/GenBank/DDBJ whole genome shotgun (WGS) entry which is preliminary data.</text>
</comment>
<evidence type="ECO:0000313" key="2">
    <source>
        <dbReference type="Proteomes" id="UP000694501"/>
    </source>
</evidence>
<organism evidence="1 2">
    <name type="scientific">Streptomyces tardus</name>
    <dbReference type="NCBI Taxonomy" id="2780544"/>
    <lineage>
        <taxon>Bacteria</taxon>
        <taxon>Bacillati</taxon>
        <taxon>Actinomycetota</taxon>
        <taxon>Actinomycetes</taxon>
        <taxon>Kitasatosporales</taxon>
        <taxon>Streptomycetaceae</taxon>
        <taxon>Streptomyces</taxon>
    </lineage>
</organism>
<name>A0A949JD97_9ACTN</name>
<keyword evidence="2" id="KW-1185">Reference proteome</keyword>
<dbReference type="RefSeq" id="WP_211040150.1">
    <property type="nucleotide sequence ID" value="NZ_JAELVF020000001.1"/>
</dbReference>
<dbReference type="AlphaFoldDB" id="A0A949JD97"/>